<dbReference type="PANTHER" id="PTHR45693:SF11">
    <property type="entry name" value="TRANSCRIPTION FACTOR TGAL7"/>
    <property type="match status" value="1"/>
</dbReference>
<dbReference type="GO" id="GO:0045893">
    <property type="term" value="P:positive regulation of DNA-templated transcription"/>
    <property type="evidence" value="ECO:0007669"/>
    <property type="project" value="UniProtKB-ARBA"/>
</dbReference>
<comment type="function">
    <text evidence="9">Transcriptional activator that binds specifically to the DNA sequence 5'-TGACG-3'. Recognizes ocs elements like the as-1 motif of the cauliflower mosaic virus 35S promoter. Binding to the as-1-like cis elements mediate auxin- and salicylic acid-inducible transcription. Binds to the hexamer motif 5'-ACGTCA-3' of histone gene promoters.</text>
</comment>
<dbReference type="GO" id="GO:0006351">
    <property type="term" value="P:DNA-templated transcription"/>
    <property type="evidence" value="ECO:0007669"/>
    <property type="project" value="InterPro"/>
</dbReference>
<feature type="compositionally biased region" description="Basic and acidic residues" evidence="11">
    <location>
        <begin position="1"/>
        <end position="14"/>
    </location>
</feature>
<dbReference type="PROSITE" id="PS50217">
    <property type="entry name" value="BZIP"/>
    <property type="match status" value="1"/>
</dbReference>
<dbReference type="PROSITE" id="PS51806">
    <property type="entry name" value="DOG1"/>
    <property type="match status" value="1"/>
</dbReference>
<evidence type="ECO:0000313" key="14">
    <source>
        <dbReference type="EMBL" id="KAK1629986.1"/>
    </source>
</evidence>
<evidence type="ECO:0000256" key="4">
    <source>
        <dbReference type="ARBA" id="ARBA00023015"/>
    </source>
</evidence>
<dbReference type="EMBL" id="JAUUTY010000005">
    <property type="protein sequence ID" value="KAK1629986.1"/>
    <property type="molecule type" value="Genomic_DNA"/>
</dbReference>
<feature type="region of interest" description="Disordered" evidence="11">
    <location>
        <begin position="1"/>
        <end position="25"/>
    </location>
</feature>
<evidence type="ECO:0000256" key="7">
    <source>
        <dbReference type="ARBA" id="ARBA00023163"/>
    </source>
</evidence>
<dbReference type="Pfam" id="PF14144">
    <property type="entry name" value="DOG1"/>
    <property type="match status" value="1"/>
</dbReference>
<comment type="similarity">
    <text evidence="2">Belongs to the bZIP family.</text>
</comment>
<feature type="compositionally biased region" description="Basic and acidic residues" evidence="11">
    <location>
        <begin position="169"/>
        <end position="183"/>
    </location>
</feature>
<evidence type="ECO:0000256" key="1">
    <source>
        <dbReference type="ARBA" id="ARBA00004123"/>
    </source>
</evidence>
<feature type="domain" description="DOG1" evidence="13">
    <location>
        <begin position="249"/>
        <end position="461"/>
    </location>
</feature>
<dbReference type="AlphaFoldDB" id="A0AAD8W2B9"/>
<keyword evidence="15" id="KW-1185">Reference proteome</keyword>
<dbReference type="SUPFAM" id="SSF57959">
    <property type="entry name" value="Leucine zipper domain"/>
    <property type="match status" value="1"/>
</dbReference>
<reference evidence="14" key="1">
    <citation type="submission" date="2023-07" db="EMBL/GenBank/DDBJ databases">
        <title>A chromosome-level genome assembly of Lolium multiflorum.</title>
        <authorList>
            <person name="Chen Y."/>
            <person name="Copetti D."/>
            <person name="Kolliker R."/>
            <person name="Studer B."/>
        </authorList>
    </citation>
    <scope>NUCLEOTIDE SEQUENCE</scope>
    <source>
        <strain evidence="14">02402/16</strain>
        <tissue evidence="14">Leaf</tissue>
    </source>
</reference>
<keyword evidence="4" id="KW-0805">Transcription regulation</keyword>
<dbReference type="PANTHER" id="PTHR45693">
    <property type="entry name" value="TRANSCRIPTION FACTOR TGA9"/>
    <property type="match status" value="1"/>
</dbReference>
<evidence type="ECO:0000256" key="6">
    <source>
        <dbReference type="ARBA" id="ARBA00023125"/>
    </source>
</evidence>
<organism evidence="14 15">
    <name type="scientific">Lolium multiflorum</name>
    <name type="common">Italian ryegrass</name>
    <name type="synonym">Lolium perenne subsp. multiflorum</name>
    <dbReference type="NCBI Taxonomy" id="4521"/>
    <lineage>
        <taxon>Eukaryota</taxon>
        <taxon>Viridiplantae</taxon>
        <taxon>Streptophyta</taxon>
        <taxon>Embryophyta</taxon>
        <taxon>Tracheophyta</taxon>
        <taxon>Spermatophyta</taxon>
        <taxon>Magnoliopsida</taxon>
        <taxon>Liliopsida</taxon>
        <taxon>Poales</taxon>
        <taxon>Poaceae</taxon>
        <taxon>BOP clade</taxon>
        <taxon>Pooideae</taxon>
        <taxon>Poodae</taxon>
        <taxon>Poeae</taxon>
        <taxon>Poeae Chloroplast Group 2 (Poeae type)</taxon>
        <taxon>Loliodinae</taxon>
        <taxon>Loliinae</taxon>
        <taxon>Lolium</taxon>
    </lineage>
</organism>
<feature type="domain" description="BZIP" evidence="12">
    <location>
        <begin position="180"/>
        <end position="223"/>
    </location>
</feature>
<feature type="region of interest" description="Disordered" evidence="11">
    <location>
        <begin position="102"/>
        <end position="199"/>
    </location>
</feature>
<dbReference type="InterPro" id="IPR046347">
    <property type="entry name" value="bZIP_sf"/>
</dbReference>
<keyword evidence="5 10" id="KW-0175">Coiled coil</keyword>
<evidence type="ECO:0000259" key="13">
    <source>
        <dbReference type="PROSITE" id="PS51806"/>
    </source>
</evidence>
<evidence type="ECO:0000313" key="15">
    <source>
        <dbReference type="Proteomes" id="UP001231189"/>
    </source>
</evidence>
<comment type="subunit">
    <text evidence="3">Binds DNA as a dimer.</text>
</comment>
<dbReference type="Pfam" id="PF00170">
    <property type="entry name" value="bZIP_1"/>
    <property type="match status" value="1"/>
</dbReference>
<gene>
    <name evidence="14" type="ORF">QYE76_004301</name>
</gene>
<proteinExistence type="inferred from homology"/>
<comment type="caution">
    <text evidence="14">The sequence shown here is derived from an EMBL/GenBank/DDBJ whole genome shotgun (WGS) entry which is preliminary data.</text>
</comment>
<dbReference type="InterPro" id="IPR004827">
    <property type="entry name" value="bZIP"/>
</dbReference>
<dbReference type="FunFam" id="1.20.5.170:FF:000019">
    <property type="entry name" value="BZIP family transcription factor"/>
    <property type="match status" value="1"/>
</dbReference>
<protein>
    <submittedName>
        <fullName evidence="14">Uncharacterized protein</fullName>
    </submittedName>
</protein>
<dbReference type="GO" id="GO:0003700">
    <property type="term" value="F:DNA-binding transcription factor activity"/>
    <property type="evidence" value="ECO:0007669"/>
    <property type="project" value="InterPro"/>
</dbReference>
<evidence type="ECO:0000256" key="2">
    <source>
        <dbReference type="ARBA" id="ARBA00007163"/>
    </source>
</evidence>
<dbReference type="GO" id="GO:0043565">
    <property type="term" value="F:sequence-specific DNA binding"/>
    <property type="evidence" value="ECO:0007669"/>
    <property type="project" value="InterPro"/>
</dbReference>
<keyword evidence="7" id="KW-0804">Transcription</keyword>
<dbReference type="InterPro" id="IPR025422">
    <property type="entry name" value="TGA_domain"/>
</dbReference>
<feature type="coiled-coil region" evidence="10">
    <location>
        <begin position="201"/>
        <end position="228"/>
    </location>
</feature>
<dbReference type="GO" id="GO:0005634">
    <property type="term" value="C:nucleus"/>
    <property type="evidence" value="ECO:0007669"/>
    <property type="project" value="UniProtKB-SubCell"/>
</dbReference>
<evidence type="ECO:0000256" key="8">
    <source>
        <dbReference type="ARBA" id="ARBA00023242"/>
    </source>
</evidence>
<accession>A0AAD8W2B9</accession>
<evidence type="ECO:0000259" key="12">
    <source>
        <dbReference type="PROSITE" id="PS50217"/>
    </source>
</evidence>
<dbReference type="Proteomes" id="UP001231189">
    <property type="component" value="Unassembled WGS sequence"/>
</dbReference>
<dbReference type="SMART" id="SM00338">
    <property type="entry name" value="BRLZ"/>
    <property type="match status" value="1"/>
</dbReference>
<evidence type="ECO:0000256" key="3">
    <source>
        <dbReference type="ARBA" id="ARBA00011195"/>
    </source>
</evidence>
<feature type="compositionally biased region" description="Low complexity" evidence="11">
    <location>
        <begin position="107"/>
        <end position="120"/>
    </location>
</feature>
<evidence type="ECO:0000256" key="9">
    <source>
        <dbReference type="ARBA" id="ARBA00059463"/>
    </source>
</evidence>
<evidence type="ECO:0000256" key="5">
    <source>
        <dbReference type="ARBA" id="ARBA00023054"/>
    </source>
</evidence>
<dbReference type="Gene3D" id="1.20.5.170">
    <property type="match status" value="1"/>
</dbReference>
<keyword evidence="8" id="KW-0539">Nucleus</keyword>
<evidence type="ECO:0000256" key="10">
    <source>
        <dbReference type="SAM" id="Coils"/>
    </source>
</evidence>
<dbReference type="PROSITE" id="PS00036">
    <property type="entry name" value="BZIP_BASIC"/>
    <property type="match status" value="1"/>
</dbReference>
<name>A0AAD8W2B9_LOLMU</name>
<keyword evidence="6" id="KW-0238">DNA-binding</keyword>
<evidence type="ECO:0000256" key="11">
    <source>
        <dbReference type="SAM" id="MobiDB-lite"/>
    </source>
</evidence>
<feature type="compositionally biased region" description="Low complexity" evidence="11">
    <location>
        <begin position="157"/>
        <end position="168"/>
    </location>
</feature>
<comment type="subcellular location">
    <subcellularLocation>
        <location evidence="1">Nucleus</location>
    </subcellularLocation>
</comment>
<sequence length="474" mass="51859">MGGFREEDHYHHQPLEIPLGFRSTSPPPMIASTSMSKEPMSYDMADLDQAALFLYLDGHDPQSIQEQRQTLNIFPSQPMHAAEPLNPAAKINGGAAMAVMLANGGNPQQSSPRRPDQQQQGAAGQKVTTGCPNAAPLLPNSGKDNKNSATLIKKEGTSSGKGATSSSTDPEREGVRRTQDPKTLRRLAQNREAARKSRLRKKAYIQQLETSRIRLSQIEQQVQAARVQGVLLGTGDQHHQGLSSGPSVAGMFDMEYARWVDEHSKLIVQLKGALNDHAPDNQLQVIVSGALAQHDELLGLKAAIARTDIFHLLCGVWASPAERCFLWLGGFRPSEVIKVMLKHVELEPLSEGQLLGILNLQQWVQEAEGSLSHDMGNLQHSLSDSVASPDLAGSNFMGHMNHALNKISSMEGIVRQADAMRQQTLHKLHQMLTIRQAALCFVSIAEYFHRLRAVSTLWAARPRLDGQGQGPPPS</sequence>